<dbReference type="SMART" id="SM00086">
    <property type="entry name" value="PAC"/>
    <property type="match status" value="1"/>
</dbReference>
<keyword evidence="3" id="KW-0597">Phosphoprotein</keyword>
<accession>A0A0M6ZH06</accession>
<dbReference type="PROSITE" id="PS50113">
    <property type="entry name" value="PAC"/>
    <property type="match status" value="1"/>
</dbReference>
<evidence type="ECO:0000256" key="1">
    <source>
        <dbReference type="ARBA" id="ARBA00000085"/>
    </source>
</evidence>
<dbReference type="NCBIfam" id="TIGR00229">
    <property type="entry name" value="sensory_box"/>
    <property type="match status" value="1"/>
</dbReference>
<dbReference type="PROSITE" id="PS50109">
    <property type="entry name" value="HIS_KIN"/>
    <property type="match status" value="1"/>
</dbReference>
<dbReference type="Gene3D" id="1.10.287.130">
    <property type="match status" value="1"/>
</dbReference>
<dbReference type="Proteomes" id="UP000049983">
    <property type="component" value="Unassembled WGS sequence"/>
</dbReference>
<evidence type="ECO:0000259" key="9">
    <source>
        <dbReference type="PROSITE" id="PS50113"/>
    </source>
</evidence>
<dbReference type="Gene3D" id="3.30.565.10">
    <property type="entry name" value="Histidine kinase-like ATPase, C-terminal domain"/>
    <property type="match status" value="1"/>
</dbReference>
<dbReference type="STRING" id="311410.LA5095_00488"/>
<dbReference type="PANTHER" id="PTHR47429:SF2">
    <property type="entry name" value="PROTEIN TWIN LOV 1"/>
    <property type="match status" value="1"/>
</dbReference>
<proteinExistence type="predicted"/>
<evidence type="ECO:0000256" key="4">
    <source>
        <dbReference type="ARBA" id="ARBA00022630"/>
    </source>
</evidence>
<dbReference type="EMBL" id="CXWC01000011">
    <property type="protein sequence ID" value="CTQ73368.1"/>
    <property type="molecule type" value="Genomic_DNA"/>
</dbReference>
<evidence type="ECO:0000259" key="7">
    <source>
        <dbReference type="PROSITE" id="PS50109"/>
    </source>
</evidence>
<dbReference type="InterPro" id="IPR036097">
    <property type="entry name" value="HisK_dim/P_sf"/>
</dbReference>
<feature type="domain" description="Histidine kinase" evidence="7">
    <location>
        <begin position="160"/>
        <end position="377"/>
    </location>
</feature>
<protein>
    <recommendedName>
        <fullName evidence="2">histidine kinase</fullName>
        <ecNumber evidence="2">2.7.13.3</ecNumber>
    </recommendedName>
</protein>
<evidence type="ECO:0000259" key="8">
    <source>
        <dbReference type="PROSITE" id="PS50112"/>
    </source>
</evidence>
<gene>
    <name evidence="10" type="ORF">LA5096_03628</name>
</gene>
<dbReference type="InterPro" id="IPR005467">
    <property type="entry name" value="His_kinase_dom"/>
</dbReference>
<dbReference type="SMART" id="SM00091">
    <property type="entry name" value="PAS"/>
    <property type="match status" value="1"/>
</dbReference>
<dbReference type="Gene3D" id="3.30.450.20">
    <property type="entry name" value="PAS domain"/>
    <property type="match status" value="1"/>
</dbReference>
<evidence type="ECO:0000256" key="5">
    <source>
        <dbReference type="ARBA" id="ARBA00022643"/>
    </source>
</evidence>
<dbReference type="Pfam" id="PF13426">
    <property type="entry name" value="PAS_9"/>
    <property type="match status" value="1"/>
</dbReference>
<dbReference type="SMART" id="SM00387">
    <property type="entry name" value="HATPase_c"/>
    <property type="match status" value="1"/>
</dbReference>
<keyword evidence="4" id="KW-0285">Flavoprotein</keyword>
<dbReference type="InterPro" id="IPR000700">
    <property type="entry name" value="PAS-assoc_C"/>
</dbReference>
<dbReference type="PRINTS" id="PR00344">
    <property type="entry name" value="BCTRLSENSOR"/>
</dbReference>
<keyword evidence="6" id="KW-0157">Chromophore</keyword>
<dbReference type="InterPro" id="IPR001610">
    <property type="entry name" value="PAC"/>
</dbReference>
<dbReference type="PANTHER" id="PTHR47429">
    <property type="entry name" value="PROTEIN TWIN LOV 1"/>
    <property type="match status" value="1"/>
</dbReference>
<dbReference type="GO" id="GO:0000155">
    <property type="term" value="F:phosphorelay sensor kinase activity"/>
    <property type="evidence" value="ECO:0007669"/>
    <property type="project" value="InterPro"/>
</dbReference>
<dbReference type="CDD" id="cd00130">
    <property type="entry name" value="PAS"/>
    <property type="match status" value="1"/>
</dbReference>
<evidence type="ECO:0000256" key="2">
    <source>
        <dbReference type="ARBA" id="ARBA00012438"/>
    </source>
</evidence>
<feature type="domain" description="PAS" evidence="8">
    <location>
        <begin position="19"/>
        <end position="92"/>
    </location>
</feature>
<dbReference type="CDD" id="cd00082">
    <property type="entry name" value="HisKA"/>
    <property type="match status" value="1"/>
</dbReference>
<keyword evidence="11" id="KW-1185">Reference proteome</keyword>
<dbReference type="InterPro" id="IPR003594">
    <property type="entry name" value="HATPase_dom"/>
</dbReference>
<dbReference type="Pfam" id="PF02518">
    <property type="entry name" value="HATPase_c"/>
    <property type="match status" value="1"/>
</dbReference>
<dbReference type="AlphaFoldDB" id="A0A0M6ZH06"/>
<feature type="domain" description="PAC" evidence="9">
    <location>
        <begin position="93"/>
        <end position="147"/>
    </location>
</feature>
<dbReference type="InterPro" id="IPR003661">
    <property type="entry name" value="HisK_dim/P_dom"/>
</dbReference>
<dbReference type="PROSITE" id="PS50112">
    <property type="entry name" value="PAS"/>
    <property type="match status" value="1"/>
</dbReference>
<dbReference type="SUPFAM" id="SSF55785">
    <property type="entry name" value="PYP-like sensor domain (PAS domain)"/>
    <property type="match status" value="1"/>
</dbReference>
<dbReference type="SUPFAM" id="SSF47384">
    <property type="entry name" value="Homodimeric domain of signal transducing histidine kinase"/>
    <property type="match status" value="1"/>
</dbReference>
<evidence type="ECO:0000256" key="6">
    <source>
        <dbReference type="ARBA" id="ARBA00022991"/>
    </source>
</evidence>
<dbReference type="InterPro" id="IPR035965">
    <property type="entry name" value="PAS-like_dom_sf"/>
</dbReference>
<name>A0A0M6ZH06_9HYPH</name>
<dbReference type="SUPFAM" id="SSF55874">
    <property type="entry name" value="ATPase domain of HSP90 chaperone/DNA topoisomerase II/histidine kinase"/>
    <property type="match status" value="1"/>
</dbReference>
<dbReference type="InterPro" id="IPR036890">
    <property type="entry name" value="HATPase_C_sf"/>
</dbReference>
<dbReference type="RefSeq" id="WP_055111610.1">
    <property type="nucleotide sequence ID" value="NZ_CXWA01000006.1"/>
</dbReference>
<organism evidence="10 11">
    <name type="scientific">Roseibium album</name>
    <dbReference type="NCBI Taxonomy" id="311410"/>
    <lineage>
        <taxon>Bacteria</taxon>
        <taxon>Pseudomonadati</taxon>
        <taxon>Pseudomonadota</taxon>
        <taxon>Alphaproteobacteria</taxon>
        <taxon>Hyphomicrobiales</taxon>
        <taxon>Stappiaceae</taxon>
        <taxon>Roseibium</taxon>
    </lineage>
</organism>
<dbReference type="InterPro" id="IPR004358">
    <property type="entry name" value="Sig_transdc_His_kin-like_C"/>
</dbReference>
<dbReference type="OrthoDB" id="489241at2"/>
<comment type="catalytic activity">
    <reaction evidence="1">
        <text>ATP + protein L-histidine = ADP + protein N-phospho-L-histidine.</text>
        <dbReference type="EC" id="2.7.13.3"/>
    </reaction>
</comment>
<keyword evidence="5" id="KW-0288">FMN</keyword>
<dbReference type="GeneID" id="97670966"/>
<evidence type="ECO:0000313" key="11">
    <source>
        <dbReference type="Proteomes" id="UP000049983"/>
    </source>
</evidence>
<sequence length="377" mass="41087">MQKRLDQGYAALERIADSSPDLLKSLLEGSPDTVSVSDARLPDLPLTYVNPSFTKTTGYSADEVLGRNCRFLQGEDTDRDDVAKIRQAIEARQPVDVVLLNYRKSGEPFINSLRMAPIFDKSGQLSAYLGIQRDITEERLQAERNIGQNRLEALGTASGALAHQLNNLLHPVTSLISLHLPDIEDPGIRKDLEMAHYSANQAADLSDNLLGLSRGSFQDSSDVTTLPAGLIRAVDLVRLMLPPTITIETSFRNISGELNVPINETLFAQVLINIITNASQATKHSGKIRIEVAEHDSSRVKISISDNGPGIPPSLREKVFSPFYSKSHSKNSSGLGLPVALQIINKVDGQIIVEDGLIQPNGDGFGCMFIIDIPNIT</sequence>
<dbReference type="InterPro" id="IPR000014">
    <property type="entry name" value="PAS"/>
</dbReference>
<evidence type="ECO:0000256" key="3">
    <source>
        <dbReference type="ARBA" id="ARBA00022553"/>
    </source>
</evidence>
<reference evidence="11" key="1">
    <citation type="submission" date="2015-07" db="EMBL/GenBank/DDBJ databases">
        <authorList>
            <person name="Rodrigo-Torres Lidia"/>
            <person name="Arahal R.David."/>
        </authorList>
    </citation>
    <scope>NUCLEOTIDE SEQUENCE [LARGE SCALE GENOMIC DNA]</scope>
    <source>
        <strain evidence="11">CECT 5096</strain>
    </source>
</reference>
<dbReference type="EC" id="2.7.13.3" evidence="2"/>
<evidence type="ECO:0000313" key="10">
    <source>
        <dbReference type="EMBL" id="CTQ73368.1"/>
    </source>
</evidence>